<accession>A0A2J7TBS7</accession>
<name>A0A2J7TBS7_METSI</name>
<feature type="domain" description="DUF6306" evidence="1">
    <location>
        <begin position="15"/>
        <end position="140"/>
    </location>
</feature>
<dbReference type="Proteomes" id="UP000236286">
    <property type="component" value="Unassembled WGS sequence"/>
</dbReference>
<dbReference type="InterPro" id="IPR046273">
    <property type="entry name" value="DUF6306"/>
</dbReference>
<organism evidence="2 3">
    <name type="scientific">Methylocella silvestris</name>
    <dbReference type="NCBI Taxonomy" id="199596"/>
    <lineage>
        <taxon>Bacteria</taxon>
        <taxon>Pseudomonadati</taxon>
        <taxon>Pseudomonadota</taxon>
        <taxon>Alphaproteobacteria</taxon>
        <taxon>Hyphomicrobiales</taxon>
        <taxon>Beijerinckiaceae</taxon>
        <taxon>Methylocella</taxon>
    </lineage>
</organism>
<reference evidence="2 3" key="1">
    <citation type="submission" date="2017-10" db="EMBL/GenBank/DDBJ databases">
        <title>Genome announcement of Methylocella silvestris TVC from permafrost.</title>
        <authorList>
            <person name="Wang J."/>
            <person name="Geng K."/>
            <person name="Ul-Haque F."/>
            <person name="Crombie A.T."/>
            <person name="Street L.E."/>
            <person name="Wookey P.A."/>
            <person name="Murrell J.C."/>
            <person name="Pratscher J."/>
        </authorList>
    </citation>
    <scope>NUCLEOTIDE SEQUENCE [LARGE SCALE GENOMIC DNA]</scope>
    <source>
        <strain evidence="2 3">TVC</strain>
    </source>
</reference>
<comment type="caution">
    <text evidence="2">The sequence shown here is derived from an EMBL/GenBank/DDBJ whole genome shotgun (WGS) entry which is preliminary data.</text>
</comment>
<evidence type="ECO:0000259" key="1">
    <source>
        <dbReference type="Pfam" id="PF19825"/>
    </source>
</evidence>
<evidence type="ECO:0000313" key="2">
    <source>
        <dbReference type="EMBL" id="PNG24214.1"/>
    </source>
</evidence>
<dbReference type="EMBL" id="PDZR01000045">
    <property type="protein sequence ID" value="PNG24214.1"/>
    <property type="molecule type" value="Genomic_DNA"/>
</dbReference>
<evidence type="ECO:0000313" key="3">
    <source>
        <dbReference type="Proteomes" id="UP000236286"/>
    </source>
</evidence>
<gene>
    <name evidence="2" type="ORF">CR492_19910</name>
</gene>
<protein>
    <recommendedName>
        <fullName evidence="1">DUF6306 domain-containing protein</fullName>
    </recommendedName>
</protein>
<dbReference type="OrthoDB" id="9778912at2"/>
<dbReference type="AlphaFoldDB" id="A0A2J7TBS7"/>
<proteinExistence type="predicted"/>
<sequence length="149" mass="16285">MHEADDAYMGFLGKDELTALLNELHEAGRAAARVAIESIHAAGGGPIAELMRKIQWDEACWQTMLIRRIIALDGTLSPKADASYNEAMAIADLGERIALLNRSQGSVARKLHGALPRVRDGRLRADLAEKLRSLEDNIALIDDVVTRNS</sequence>
<dbReference type="Pfam" id="PF19825">
    <property type="entry name" value="DUF6306"/>
    <property type="match status" value="1"/>
</dbReference>